<evidence type="ECO:0000313" key="9">
    <source>
        <dbReference type="Proteomes" id="UP000034646"/>
    </source>
</evidence>
<dbReference type="Proteomes" id="UP000034646">
    <property type="component" value="Unassembled WGS sequence"/>
</dbReference>
<evidence type="ECO:0000313" key="8">
    <source>
        <dbReference type="EMBL" id="KKT01146.1"/>
    </source>
</evidence>
<dbReference type="InterPro" id="IPR016180">
    <property type="entry name" value="Ribosomal_uL16_dom"/>
</dbReference>
<dbReference type="CDD" id="cd01433">
    <property type="entry name" value="Ribosomal_L16_L10e"/>
    <property type="match status" value="1"/>
</dbReference>
<feature type="compositionally biased region" description="Basic residues" evidence="7">
    <location>
        <begin position="1"/>
        <end position="18"/>
    </location>
</feature>
<dbReference type="GO" id="GO:0000049">
    <property type="term" value="F:tRNA binding"/>
    <property type="evidence" value="ECO:0007669"/>
    <property type="project" value="UniProtKB-KW"/>
</dbReference>
<sequence length="142" mass="15903">MLIPKKVKFRKWQSKRSNPKTQSPDTRGTKLTFGSYGLKSGTQARVKSTQIESARKVISRTLTKSGKYWVRIFPDRPYTAKAAEVGMGKGKGDPQGYCFDVFPGRIIFEVDGAEESVAREALRKAGTKLPLKTRIVSRAHKQ</sequence>
<dbReference type="Gene3D" id="3.90.1170.10">
    <property type="entry name" value="Ribosomal protein L10e/L16"/>
    <property type="match status" value="1"/>
</dbReference>
<evidence type="ECO:0000256" key="1">
    <source>
        <dbReference type="ARBA" id="ARBA00008931"/>
    </source>
</evidence>
<dbReference type="GO" id="GO:0022625">
    <property type="term" value="C:cytosolic large ribosomal subunit"/>
    <property type="evidence" value="ECO:0007669"/>
    <property type="project" value="TreeGrafter"/>
</dbReference>
<dbReference type="GO" id="GO:0006412">
    <property type="term" value="P:translation"/>
    <property type="evidence" value="ECO:0007669"/>
    <property type="project" value="InterPro"/>
</dbReference>
<dbReference type="InterPro" id="IPR000114">
    <property type="entry name" value="Ribosomal_uL16_bact-type"/>
</dbReference>
<dbReference type="SUPFAM" id="SSF54686">
    <property type="entry name" value="Ribosomal protein L16p/L10e"/>
    <property type="match status" value="1"/>
</dbReference>
<protein>
    <recommendedName>
        <fullName evidence="6">50S ribosomal protein L16</fullName>
    </recommendedName>
</protein>
<organism evidence="8 9">
    <name type="scientific">Candidatus Nomurabacteria bacterium GW2011_GWA2_43_15</name>
    <dbReference type="NCBI Taxonomy" id="1618738"/>
    <lineage>
        <taxon>Bacteria</taxon>
        <taxon>Candidatus Nomuraibacteriota</taxon>
    </lineage>
</organism>
<keyword evidence="6" id="KW-0699">rRNA-binding</keyword>
<comment type="function">
    <text evidence="6">Binds 23S rRNA and is also seen to make contacts with the A and possibly P site tRNAs.</text>
</comment>
<evidence type="ECO:0000256" key="7">
    <source>
        <dbReference type="SAM" id="MobiDB-lite"/>
    </source>
</evidence>
<dbReference type="PANTHER" id="PTHR12220">
    <property type="entry name" value="50S/60S RIBOSOMAL PROTEIN L16"/>
    <property type="match status" value="1"/>
</dbReference>
<gene>
    <name evidence="8" type="ORF">UV76_C0002G0059</name>
</gene>
<evidence type="ECO:0000256" key="2">
    <source>
        <dbReference type="ARBA" id="ARBA00022555"/>
    </source>
</evidence>
<feature type="region of interest" description="Disordered" evidence="7">
    <location>
        <begin position="1"/>
        <end position="36"/>
    </location>
</feature>
<evidence type="ECO:0000256" key="4">
    <source>
        <dbReference type="ARBA" id="ARBA00023274"/>
    </source>
</evidence>
<reference evidence="8 9" key="1">
    <citation type="journal article" date="2015" name="Nature">
        <title>rRNA introns, odd ribosomes, and small enigmatic genomes across a large radiation of phyla.</title>
        <authorList>
            <person name="Brown C.T."/>
            <person name="Hug L.A."/>
            <person name="Thomas B.C."/>
            <person name="Sharon I."/>
            <person name="Castelle C.J."/>
            <person name="Singh A."/>
            <person name="Wilkins M.J."/>
            <person name="Williams K.H."/>
            <person name="Banfield J.F."/>
        </authorList>
    </citation>
    <scope>NUCLEOTIDE SEQUENCE [LARGE SCALE GENOMIC DNA]</scope>
</reference>
<dbReference type="InterPro" id="IPR036920">
    <property type="entry name" value="Ribosomal_uL16_sf"/>
</dbReference>
<dbReference type="PANTHER" id="PTHR12220:SF13">
    <property type="entry name" value="LARGE RIBOSOMAL SUBUNIT PROTEIN UL16M"/>
    <property type="match status" value="1"/>
</dbReference>
<proteinExistence type="inferred from homology"/>
<keyword evidence="2 6" id="KW-0820">tRNA-binding</keyword>
<dbReference type="FunFam" id="3.90.1170.10:FF:000001">
    <property type="entry name" value="50S ribosomal protein L16"/>
    <property type="match status" value="1"/>
</dbReference>
<dbReference type="GO" id="GO:0003735">
    <property type="term" value="F:structural constituent of ribosome"/>
    <property type="evidence" value="ECO:0007669"/>
    <property type="project" value="InterPro"/>
</dbReference>
<dbReference type="GO" id="GO:0019843">
    <property type="term" value="F:rRNA binding"/>
    <property type="evidence" value="ECO:0007669"/>
    <property type="project" value="UniProtKB-KW"/>
</dbReference>
<dbReference type="PATRIC" id="fig|1618738.3.peg.126"/>
<dbReference type="InterPro" id="IPR047873">
    <property type="entry name" value="Ribosomal_uL16"/>
</dbReference>
<evidence type="ECO:0000256" key="3">
    <source>
        <dbReference type="ARBA" id="ARBA00022980"/>
    </source>
</evidence>
<dbReference type="Pfam" id="PF00252">
    <property type="entry name" value="Ribosomal_L16"/>
    <property type="match status" value="1"/>
</dbReference>
<evidence type="ECO:0000256" key="5">
    <source>
        <dbReference type="RuleBase" id="RU004413"/>
    </source>
</evidence>
<dbReference type="EMBL" id="LCFS01000002">
    <property type="protein sequence ID" value="KKT01146.1"/>
    <property type="molecule type" value="Genomic_DNA"/>
</dbReference>
<name>A0A0G1DTE6_9BACT</name>
<dbReference type="AlphaFoldDB" id="A0A0G1DTE6"/>
<keyword evidence="4 5" id="KW-0687">Ribonucleoprotein</keyword>
<keyword evidence="6" id="KW-0694">RNA-binding</keyword>
<accession>A0A0G1DTE6</accession>
<evidence type="ECO:0000256" key="6">
    <source>
        <dbReference type="RuleBase" id="RU004414"/>
    </source>
</evidence>
<keyword evidence="3 5" id="KW-0689">Ribosomal protein</keyword>
<comment type="subunit">
    <text evidence="6">Part of the 50S ribosomal subunit.</text>
</comment>
<comment type="similarity">
    <text evidence="1 5">Belongs to the universal ribosomal protein uL16 family.</text>
</comment>
<comment type="caution">
    <text evidence="8">The sequence shown here is derived from an EMBL/GenBank/DDBJ whole genome shotgun (WGS) entry which is preliminary data.</text>
</comment>
<dbReference type="NCBIfam" id="TIGR01164">
    <property type="entry name" value="rplP_bact"/>
    <property type="match status" value="1"/>
</dbReference>
<dbReference type="PRINTS" id="PR00060">
    <property type="entry name" value="RIBOSOMALL16"/>
</dbReference>
<dbReference type="STRING" id="1618738.UV76_C0002G0059"/>